<reference evidence="2" key="2">
    <citation type="journal article" date="2014" name="ISME J.">
        <title>Microbial stratification in low pH oxic and suboxic macroscopic growths along an acid mine drainage.</title>
        <authorList>
            <person name="Mendez-Garcia C."/>
            <person name="Mesa V."/>
            <person name="Sprenger R.R."/>
            <person name="Richter M."/>
            <person name="Diez M.S."/>
            <person name="Solano J."/>
            <person name="Bargiela R."/>
            <person name="Golyshina O.V."/>
            <person name="Manteca A."/>
            <person name="Ramos J.L."/>
            <person name="Gallego J.R."/>
            <person name="Llorente I."/>
            <person name="Martins Dos Santos V.A."/>
            <person name="Jensen O.N."/>
            <person name="Pelaez A.I."/>
            <person name="Sanchez J."/>
            <person name="Ferrer M."/>
        </authorList>
    </citation>
    <scope>NUCLEOTIDE SEQUENCE</scope>
</reference>
<comment type="caution">
    <text evidence="2">The sequence shown here is derived from an EMBL/GenBank/DDBJ whole genome shotgun (WGS) entry which is preliminary data.</text>
</comment>
<dbReference type="AlphaFoldDB" id="T0Z8E0"/>
<protein>
    <submittedName>
        <fullName evidence="2">Uncharacterized protein</fullName>
    </submittedName>
</protein>
<organism evidence="2">
    <name type="scientific">mine drainage metagenome</name>
    <dbReference type="NCBI Taxonomy" id="410659"/>
    <lineage>
        <taxon>unclassified sequences</taxon>
        <taxon>metagenomes</taxon>
        <taxon>ecological metagenomes</taxon>
    </lineage>
</organism>
<sequence>LDEATLHTVAARRCLALDGDWPAETNPDTAARRAAVDVRHDRSASDDKPVPRPAYARLAYGRLASVLNPAKFAAMRGKAGKGRRGWRTALAKELEHLLDQQTAQSNVGLLVTFALDRLRHGGVRLKQLEHRTIQTAITRFGRALLELAGPMPLYAADAEVRTHLYLAVLNTKSPAFRARVSESLQQFDHFLVGQYVGDTADWNAIKATLGMIVDSADPAIVTNAEVQAVIKALSADRSSELARTDGSPAQKRLTMQRWLAFVIQEAAGLRTAAVYGLLLTDMLLLGAGADYVHLHARGGYGSIKTDASEGFTPLQGTLWTHVRADVIAWLAQERAHCAGLSPARVPLFSHVPGDAARVPQDLLYSRIHELMRWATGLRDAHAYWLRKRRILARHRAAQEMPTTWAIDVRAVLADSGQVAIRTPLEAYIADPAVPLTGSLRIADALGRAALFAAAGP</sequence>
<feature type="region of interest" description="Disordered" evidence="1">
    <location>
        <begin position="26"/>
        <end position="51"/>
    </location>
</feature>
<feature type="compositionally biased region" description="Basic and acidic residues" evidence="1">
    <location>
        <begin position="30"/>
        <end position="50"/>
    </location>
</feature>
<proteinExistence type="predicted"/>
<feature type="non-terminal residue" evidence="2">
    <location>
        <position position="1"/>
    </location>
</feature>
<gene>
    <name evidence="2" type="ORF">B2A_10752</name>
</gene>
<evidence type="ECO:0000256" key="1">
    <source>
        <dbReference type="SAM" id="MobiDB-lite"/>
    </source>
</evidence>
<reference evidence="2" key="1">
    <citation type="submission" date="2013-08" db="EMBL/GenBank/DDBJ databases">
        <authorList>
            <person name="Mendez C."/>
            <person name="Richter M."/>
            <person name="Ferrer M."/>
            <person name="Sanchez J."/>
        </authorList>
    </citation>
    <scope>NUCLEOTIDE SEQUENCE</scope>
</reference>
<feature type="non-terminal residue" evidence="2">
    <location>
        <position position="456"/>
    </location>
</feature>
<name>T0Z8E0_9ZZZZ</name>
<accession>T0Z8E0</accession>
<evidence type="ECO:0000313" key="2">
    <source>
        <dbReference type="EMBL" id="EQD41273.1"/>
    </source>
</evidence>
<dbReference type="EMBL" id="AUZZ01007743">
    <property type="protein sequence ID" value="EQD41273.1"/>
    <property type="molecule type" value="Genomic_DNA"/>
</dbReference>